<name>A0A8H4CXL7_COLGL</name>
<keyword evidence="1" id="KW-0238">DNA-binding</keyword>
<keyword evidence="4" id="KW-1185">Reference proteome</keyword>
<reference evidence="3" key="1">
    <citation type="journal article" date="2020" name="Phytopathology">
        <title>Genome sequence and comparative analysis of Colletotrichum gloeosporioides isolated from Liriodendron leaves.</title>
        <authorList>
            <person name="Fu F.F."/>
            <person name="Hao Z."/>
            <person name="Wang P."/>
            <person name="Lu Y."/>
            <person name="Xue L.J."/>
            <person name="Wei G."/>
            <person name="Tian Y."/>
            <person name="Baishi H."/>
            <person name="Xu H."/>
            <person name="Shi J."/>
            <person name="Cheng T."/>
            <person name="Wang G."/>
            <person name="Yi Y."/>
            <person name="Chen J."/>
        </authorList>
    </citation>
    <scope>NUCLEOTIDE SEQUENCE</scope>
    <source>
        <strain evidence="3">Lc1</strain>
    </source>
</reference>
<dbReference type="PROSITE" id="PS51253">
    <property type="entry name" value="HTH_CENPB"/>
    <property type="match status" value="1"/>
</dbReference>
<dbReference type="AlphaFoldDB" id="A0A8H4CXL7"/>
<evidence type="ECO:0000313" key="4">
    <source>
        <dbReference type="Proteomes" id="UP000613401"/>
    </source>
</evidence>
<dbReference type="EMBL" id="WVTB01000006">
    <property type="protein sequence ID" value="KAF3811844.1"/>
    <property type="molecule type" value="Genomic_DNA"/>
</dbReference>
<dbReference type="Proteomes" id="UP000613401">
    <property type="component" value="Unassembled WGS sequence"/>
</dbReference>
<evidence type="ECO:0000256" key="1">
    <source>
        <dbReference type="ARBA" id="ARBA00023125"/>
    </source>
</evidence>
<dbReference type="GeneID" id="69021710"/>
<evidence type="ECO:0000259" key="2">
    <source>
        <dbReference type="PROSITE" id="PS51253"/>
    </source>
</evidence>
<dbReference type="InterPro" id="IPR006600">
    <property type="entry name" value="HTH_CenpB_DNA-bd_dom"/>
</dbReference>
<feature type="domain" description="HTH CENPB-type" evidence="2">
    <location>
        <begin position="1"/>
        <end position="51"/>
    </location>
</feature>
<dbReference type="Pfam" id="PF03221">
    <property type="entry name" value="HTH_Tnp_Tc5"/>
    <property type="match status" value="1"/>
</dbReference>
<accession>A0A8H4CXL7</accession>
<dbReference type="RefSeq" id="XP_045271003.1">
    <property type="nucleotide sequence ID" value="XM_045414425.1"/>
</dbReference>
<evidence type="ECO:0000313" key="3">
    <source>
        <dbReference type="EMBL" id="KAF3811844.1"/>
    </source>
</evidence>
<dbReference type="GO" id="GO:0003677">
    <property type="term" value="F:DNA binding"/>
    <property type="evidence" value="ECO:0007669"/>
    <property type="project" value="UniProtKB-KW"/>
</dbReference>
<reference evidence="3" key="2">
    <citation type="submission" date="2020-03" db="EMBL/GenBank/DDBJ databases">
        <authorList>
            <person name="Fu F.-F."/>
            <person name="Chen J."/>
        </authorList>
    </citation>
    <scope>NUCLEOTIDE SEQUENCE</scope>
    <source>
        <strain evidence="3">Lc1</strain>
    </source>
</reference>
<proteinExistence type="predicted"/>
<protein>
    <recommendedName>
        <fullName evidence="2">HTH CENPB-type domain-containing protein</fullName>
    </recommendedName>
</protein>
<comment type="caution">
    <text evidence="3">The sequence shown here is derived from an EMBL/GenBank/DDBJ whole genome shotgun (WGS) entry which is preliminary data.</text>
</comment>
<organism evidence="3 4">
    <name type="scientific">Colletotrichum gloeosporioides</name>
    <name type="common">Anthracnose fungus</name>
    <name type="synonym">Glomerella cingulata</name>
    <dbReference type="NCBI Taxonomy" id="474922"/>
    <lineage>
        <taxon>Eukaryota</taxon>
        <taxon>Fungi</taxon>
        <taxon>Dikarya</taxon>
        <taxon>Ascomycota</taxon>
        <taxon>Pezizomycotina</taxon>
        <taxon>Sordariomycetes</taxon>
        <taxon>Hypocreomycetidae</taxon>
        <taxon>Glomerellales</taxon>
        <taxon>Glomerellaceae</taxon>
        <taxon>Colletotrichum</taxon>
        <taxon>Colletotrichum gloeosporioides species complex</taxon>
    </lineage>
</organism>
<gene>
    <name evidence="3" type="ORF">GCG54_00014600</name>
</gene>
<sequence length="60" mass="7110">MAQGINPTDDMLRQESRRVIYDSDDEWNQTVADNSEWLAQFRTRHGLENKGDQNKIREET</sequence>